<dbReference type="GO" id="GO:0005524">
    <property type="term" value="F:ATP binding"/>
    <property type="evidence" value="ECO:0007669"/>
    <property type="project" value="UniProtKB-KW"/>
</dbReference>
<evidence type="ECO:0000313" key="11">
    <source>
        <dbReference type="EMBL" id="SCL96676.1"/>
    </source>
</evidence>
<dbReference type="SUPFAM" id="SSF52540">
    <property type="entry name" value="P-loop containing nucleoside triphosphate hydrolases"/>
    <property type="match status" value="2"/>
</dbReference>
<dbReference type="AlphaFoldDB" id="A0AAX2CJ22"/>
<dbReference type="GO" id="GO:0016887">
    <property type="term" value="F:ATP hydrolysis activity"/>
    <property type="evidence" value="ECO:0007669"/>
    <property type="project" value="InterPro"/>
</dbReference>
<keyword evidence="4" id="KW-1003">Cell membrane</keyword>
<comment type="similarity">
    <text evidence="2">Belongs to the ABC transporter superfamily.</text>
</comment>
<evidence type="ECO:0000256" key="6">
    <source>
        <dbReference type="ARBA" id="ARBA00022741"/>
    </source>
</evidence>
<proteinExistence type="inferred from homology"/>
<feature type="domain" description="ABC transporter" evidence="10">
    <location>
        <begin position="5"/>
        <end position="240"/>
    </location>
</feature>
<dbReference type="InterPro" id="IPR003439">
    <property type="entry name" value="ABC_transporter-like_ATP-bd"/>
</dbReference>
<dbReference type="Gene3D" id="3.40.50.300">
    <property type="entry name" value="P-loop containing nucleotide triphosphate hydrolases"/>
    <property type="match status" value="2"/>
</dbReference>
<keyword evidence="5" id="KW-0677">Repeat</keyword>
<comment type="subcellular location">
    <subcellularLocation>
        <location evidence="1">Cell membrane</location>
        <topology evidence="1">Peripheral membrane protein</topology>
    </subcellularLocation>
</comment>
<evidence type="ECO:0000256" key="9">
    <source>
        <dbReference type="ARBA" id="ARBA00023136"/>
    </source>
</evidence>
<keyword evidence="3" id="KW-0813">Transport</keyword>
<keyword evidence="9" id="KW-0472">Membrane</keyword>
<keyword evidence="7" id="KW-0067">ATP-binding</keyword>
<evidence type="ECO:0000256" key="1">
    <source>
        <dbReference type="ARBA" id="ARBA00004202"/>
    </source>
</evidence>
<evidence type="ECO:0000259" key="10">
    <source>
        <dbReference type="PROSITE" id="PS50893"/>
    </source>
</evidence>
<accession>A0AAX2CJ22</accession>
<name>A0AAX2CJ22_9BACI</name>
<dbReference type="CDD" id="cd03215">
    <property type="entry name" value="ABC_Carb_Monos_II"/>
    <property type="match status" value="1"/>
</dbReference>
<gene>
    <name evidence="11" type="ORF">BCB44BAC_02770</name>
</gene>
<evidence type="ECO:0000256" key="5">
    <source>
        <dbReference type="ARBA" id="ARBA00022737"/>
    </source>
</evidence>
<evidence type="ECO:0000256" key="7">
    <source>
        <dbReference type="ARBA" id="ARBA00022840"/>
    </source>
</evidence>
<evidence type="ECO:0000313" key="12">
    <source>
        <dbReference type="Proteomes" id="UP000242164"/>
    </source>
</evidence>
<organism evidence="11 12">
    <name type="scientific">Bacillus cytotoxicus</name>
    <dbReference type="NCBI Taxonomy" id="580165"/>
    <lineage>
        <taxon>Bacteria</taxon>
        <taxon>Bacillati</taxon>
        <taxon>Bacillota</taxon>
        <taxon>Bacilli</taxon>
        <taxon>Bacillales</taxon>
        <taxon>Bacillaceae</taxon>
        <taxon>Bacillus</taxon>
        <taxon>Bacillus cereus group</taxon>
    </lineage>
</organism>
<dbReference type="InterPro" id="IPR017871">
    <property type="entry name" value="ABC_transporter-like_CS"/>
</dbReference>
<dbReference type="PROSITE" id="PS00211">
    <property type="entry name" value="ABC_TRANSPORTER_1"/>
    <property type="match status" value="2"/>
</dbReference>
<evidence type="ECO:0000256" key="8">
    <source>
        <dbReference type="ARBA" id="ARBA00022967"/>
    </source>
</evidence>
<dbReference type="PROSITE" id="PS50893">
    <property type="entry name" value="ABC_TRANSPORTER_2"/>
    <property type="match status" value="2"/>
</dbReference>
<comment type="caution">
    <text evidence="11">The sequence shown here is derived from an EMBL/GenBank/DDBJ whole genome shotgun (WGS) entry which is preliminary data.</text>
</comment>
<dbReference type="SMART" id="SM00382">
    <property type="entry name" value="AAA"/>
    <property type="match status" value="1"/>
</dbReference>
<keyword evidence="6" id="KW-0547">Nucleotide-binding</keyword>
<dbReference type="InterPro" id="IPR003593">
    <property type="entry name" value="AAA+_ATPase"/>
</dbReference>
<evidence type="ECO:0000256" key="4">
    <source>
        <dbReference type="ARBA" id="ARBA00022475"/>
    </source>
</evidence>
<sequence>MEYVIEMNNITKVFPGIVANDDITLQVKQGEIHALLGENGAGKSTLMNVLFGLYQPEQGEIKIKGKPVKITNPNIANNFGIGMVHQHFMLVHNFTVTENIILGNEPKKKGKIAVDEAAEEIKKLSEQYGLAVDPYAKIEDISVGMQQRVEILKTLYRGAEILIFDEPTAVLTPQEIHELIQIMKKLVQEGKSIILITHKLKEIMEVCDRCTIIRKGKGIGTVDVANTDEHKLAELMVGRQVNFKTEKLDAKPEKDVLSIANLVVRDARQLPAVKGLDLTVRAGEIVGIAGIDGNGQSELIEAITGLRKVESGSIAMNGKEITNWPVRRITEEGIGHIPEDRHKHGLVLDFSVRDNIVLQTYYKNPFSKKGILNFNTITKKAKELIAQFDVRTPSEYTLARALSGGNQQKAIIAREVDRNPDLLIAAQPTRGLDVGAIEFIHKKLIEQRDKGKAVLLVSLELDEILNVSDRVAVIYEGKIVAIVDAKATDEQELGLLMAGGTGEEKVSTNG</sequence>
<dbReference type="InterPro" id="IPR027417">
    <property type="entry name" value="P-loop_NTPase"/>
</dbReference>
<keyword evidence="8" id="KW-1278">Translocase</keyword>
<dbReference type="InterPro" id="IPR050107">
    <property type="entry name" value="ABC_carbohydrate_import_ATPase"/>
</dbReference>
<dbReference type="FunFam" id="3.40.50.300:FF:000127">
    <property type="entry name" value="Ribose import ATP-binding protein RbsA"/>
    <property type="match status" value="1"/>
</dbReference>
<dbReference type="RefSeq" id="WP_048724465.1">
    <property type="nucleotide sequence ID" value="NZ_CP024101.1"/>
</dbReference>
<dbReference type="PANTHER" id="PTHR43790">
    <property type="entry name" value="CARBOHYDRATE TRANSPORT ATP-BINDING PROTEIN MG119-RELATED"/>
    <property type="match status" value="1"/>
</dbReference>
<dbReference type="Proteomes" id="UP000242164">
    <property type="component" value="Unassembled WGS sequence"/>
</dbReference>
<feature type="domain" description="ABC transporter" evidence="10">
    <location>
        <begin position="257"/>
        <end position="501"/>
    </location>
</feature>
<dbReference type="FunFam" id="3.40.50.300:FF:001390">
    <property type="entry name" value="ABC transporter, ATP-binding protein"/>
    <property type="match status" value="1"/>
</dbReference>
<evidence type="ECO:0000256" key="3">
    <source>
        <dbReference type="ARBA" id="ARBA00022448"/>
    </source>
</evidence>
<protein>
    <submittedName>
        <fullName evidence="11">ABC transporter-related protein</fullName>
    </submittedName>
</protein>
<dbReference type="Pfam" id="PF00005">
    <property type="entry name" value="ABC_tran"/>
    <property type="match status" value="2"/>
</dbReference>
<dbReference type="CDD" id="cd03216">
    <property type="entry name" value="ABC_Carb_Monos_I"/>
    <property type="match status" value="1"/>
</dbReference>
<dbReference type="PANTHER" id="PTHR43790:SF4">
    <property type="entry name" value="GUANOSINE IMPORT ATP-BINDING PROTEIN NUPO"/>
    <property type="match status" value="1"/>
</dbReference>
<dbReference type="GO" id="GO:0005886">
    <property type="term" value="C:plasma membrane"/>
    <property type="evidence" value="ECO:0007669"/>
    <property type="project" value="UniProtKB-SubCell"/>
</dbReference>
<evidence type="ECO:0000256" key="2">
    <source>
        <dbReference type="ARBA" id="ARBA00005417"/>
    </source>
</evidence>
<dbReference type="EMBL" id="FMIK01000035">
    <property type="protein sequence ID" value="SCL96676.1"/>
    <property type="molecule type" value="Genomic_DNA"/>
</dbReference>
<reference evidence="11 12" key="1">
    <citation type="submission" date="2016-08" db="EMBL/GenBank/DDBJ databases">
        <authorList>
            <person name="Loux V."/>
            <person name="Rue O."/>
        </authorList>
    </citation>
    <scope>NUCLEOTIDE SEQUENCE [LARGE SCALE GENOMIC DNA]</scope>
    <source>
        <strain evidence="11 12">AFSSA_08CEB44bac</strain>
    </source>
</reference>